<evidence type="ECO:0000313" key="1">
    <source>
        <dbReference type="EMBL" id="GHO44520.1"/>
    </source>
</evidence>
<organism evidence="1 2">
    <name type="scientific">Ktedonospora formicarum</name>
    <dbReference type="NCBI Taxonomy" id="2778364"/>
    <lineage>
        <taxon>Bacteria</taxon>
        <taxon>Bacillati</taxon>
        <taxon>Chloroflexota</taxon>
        <taxon>Ktedonobacteria</taxon>
        <taxon>Ktedonobacterales</taxon>
        <taxon>Ktedonobacteraceae</taxon>
        <taxon>Ktedonospora</taxon>
    </lineage>
</organism>
<dbReference type="RefSeq" id="WP_220193905.1">
    <property type="nucleotide sequence ID" value="NZ_BNJF01000001.1"/>
</dbReference>
<evidence type="ECO:0008006" key="3">
    <source>
        <dbReference type="Google" id="ProtNLM"/>
    </source>
</evidence>
<protein>
    <recommendedName>
        <fullName evidence="3">Capsid protein</fullName>
    </recommendedName>
</protein>
<evidence type="ECO:0000313" key="2">
    <source>
        <dbReference type="Proteomes" id="UP000612362"/>
    </source>
</evidence>
<gene>
    <name evidence="1" type="ORF">KSX_26830</name>
</gene>
<reference evidence="1" key="1">
    <citation type="submission" date="2020-10" db="EMBL/GenBank/DDBJ databases">
        <title>Taxonomic study of unclassified bacteria belonging to the class Ktedonobacteria.</title>
        <authorList>
            <person name="Yabe S."/>
            <person name="Wang C.M."/>
            <person name="Zheng Y."/>
            <person name="Sakai Y."/>
            <person name="Cavaletti L."/>
            <person name="Monciardini P."/>
            <person name="Donadio S."/>
        </authorList>
    </citation>
    <scope>NUCLEOTIDE SEQUENCE</scope>
    <source>
        <strain evidence="1">SOSP1-1</strain>
    </source>
</reference>
<sequence length="317" mass="35195">MLPTDEIVQKALTNTTTANLAPIIPQLWSAELEKNLRRNAIFEQLLVENTELLGTPGDTVYIPMLPDLADADDLTEGTDMNVIALNNATSVPIKPNEVGKAVSITRKALDRMKYDGMSEVLDRLAYSMSRKFQGTAAKLYTKAVPGTANKMAVMYPNGKTSTTVTTAETFSANTIIDAITQLKLLDNSPWEDGLWRMVISNYQYADLIKDSSVRQDLQYSAPKILLQGEVGIFRNCRLIVSNYADEVLEGSGNTTKVSVGYILAPRWAFVSWKRRPELVVDPTLYDFGRRRQMGVTADYAMELVHPERAIAIKTAHA</sequence>
<dbReference type="EMBL" id="BNJF01000001">
    <property type="protein sequence ID" value="GHO44520.1"/>
    <property type="molecule type" value="Genomic_DNA"/>
</dbReference>
<accession>A0A8J3I0F0</accession>
<comment type="caution">
    <text evidence="1">The sequence shown here is derived from an EMBL/GenBank/DDBJ whole genome shotgun (WGS) entry which is preliminary data.</text>
</comment>
<dbReference type="AlphaFoldDB" id="A0A8J3I0F0"/>
<dbReference type="SUPFAM" id="SSF56563">
    <property type="entry name" value="Major capsid protein gp5"/>
    <property type="match status" value="1"/>
</dbReference>
<dbReference type="Proteomes" id="UP000612362">
    <property type="component" value="Unassembled WGS sequence"/>
</dbReference>
<name>A0A8J3I0F0_9CHLR</name>
<proteinExistence type="predicted"/>
<keyword evidence="2" id="KW-1185">Reference proteome</keyword>
<dbReference type="Pfam" id="PF25209">
    <property type="entry name" value="Phage_capsid_4"/>
    <property type="match status" value="1"/>
</dbReference>